<name>A0ABM3AE11_GOSHI</name>
<evidence type="ECO:0000313" key="2">
    <source>
        <dbReference type="RefSeq" id="XP_040953085.1"/>
    </source>
</evidence>
<sequence>MLESLLFLFFFKKINIFSCFKRNVIASLLQENGNLLVKKKCDSSQNFTIRRHVKQLLSLRHHRCILASFRLSMAGIATCYYLTLSSTRSTAAANKLEQAGFQNIAAGMMKMILLPR</sequence>
<organism evidence="1 2">
    <name type="scientific">Gossypium hirsutum</name>
    <name type="common">Upland cotton</name>
    <name type="synonym">Gossypium mexicanum</name>
    <dbReference type="NCBI Taxonomy" id="3635"/>
    <lineage>
        <taxon>Eukaryota</taxon>
        <taxon>Viridiplantae</taxon>
        <taxon>Streptophyta</taxon>
        <taxon>Embryophyta</taxon>
        <taxon>Tracheophyta</taxon>
        <taxon>Spermatophyta</taxon>
        <taxon>Magnoliopsida</taxon>
        <taxon>eudicotyledons</taxon>
        <taxon>Gunneridae</taxon>
        <taxon>Pentapetalae</taxon>
        <taxon>rosids</taxon>
        <taxon>malvids</taxon>
        <taxon>Malvales</taxon>
        <taxon>Malvaceae</taxon>
        <taxon>Malvoideae</taxon>
        <taxon>Gossypium</taxon>
    </lineage>
</organism>
<accession>A0ABM3AE11</accession>
<reference evidence="1" key="1">
    <citation type="journal article" date="2020" name="Nat. Genet.">
        <title>Genomic diversifications of five Gossypium allopolyploid species and their impact on cotton improvement.</title>
        <authorList>
            <person name="Chen Z.J."/>
            <person name="Sreedasyam A."/>
            <person name="Ando A."/>
            <person name="Song Q."/>
            <person name="De Santiago L.M."/>
            <person name="Hulse-Kemp A.M."/>
            <person name="Ding M."/>
            <person name="Ye W."/>
            <person name="Kirkbride R.C."/>
            <person name="Jenkins J."/>
            <person name="Plott C."/>
            <person name="Lovell J."/>
            <person name="Lin Y.M."/>
            <person name="Vaughn R."/>
            <person name="Liu B."/>
            <person name="Simpson S."/>
            <person name="Scheffler B.E."/>
            <person name="Wen L."/>
            <person name="Saski C.A."/>
            <person name="Grover C.E."/>
            <person name="Hu G."/>
            <person name="Conover J.L."/>
            <person name="Carlson J.W."/>
            <person name="Shu S."/>
            <person name="Boston L.B."/>
            <person name="Williams M."/>
            <person name="Peterson D.G."/>
            <person name="McGee K."/>
            <person name="Jones D.C."/>
            <person name="Wendel J.F."/>
            <person name="Stelly D.M."/>
            <person name="Grimwood J."/>
            <person name="Schmutz J."/>
        </authorList>
    </citation>
    <scope>NUCLEOTIDE SEQUENCE [LARGE SCALE GENOMIC DNA]</scope>
    <source>
        <strain evidence="1">cv. TM-1</strain>
    </source>
</reference>
<proteinExistence type="predicted"/>
<reference evidence="2" key="2">
    <citation type="submission" date="2025-08" db="UniProtKB">
        <authorList>
            <consortium name="RefSeq"/>
        </authorList>
    </citation>
    <scope>IDENTIFICATION</scope>
</reference>
<gene>
    <name evidence="2" type="primary">LOC107953673</name>
</gene>
<dbReference type="RefSeq" id="XP_040953085.1">
    <property type="nucleotide sequence ID" value="XM_041097151.1"/>
</dbReference>
<evidence type="ECO:0000313" key="1">
    <source>
        <dbReference type="Proteomes" id="UP000818029"/>
    </source>
</evidence>
<dbReference type="GeneID" id="107953673"/>
<protein>
    <submittedName>
        <fullName evidence="2">Uncharacterized protein isoform X2</fullName>
    </submittedName>
</protein>
<keyword evidence="1" id="KW-1185">Reference proteome</keyword>
<dbReference type="Proteomes" id="UP000818029">
    <property type="component" value="Chromosome D07"/>
</dbReference>